<feature type="signal peptide" evidence="1">
    <location>
        <begin position="1"/>
        <end position="23"/>
    </location>
</feature>
<dbReference type="EMBL" id="JAAROP010000039">
    <property type="protein sequence ID" value="MBC1324419.1"/>
    <property type="molecule type" value="Genomic_DNA"/>
</dbReference>
<dbReference type="PROSITE" id="PS51257">
    <property type="entry name" value="PROKAR_LIPOPROTEIN"/>
    <property type="match status" value="1"/>
</dbReference>
<reference evidence="2 3" key="1">
    <citation type="submission" date="2020-03" db="EMBL/GenBank/DDBJ databases">
        <title>Soil Listeria distribution.</title>
        <authorList>
            <person name="Liao J."/>
            <person name="Wiedmann M."/>
        </authorList>
    </citation>
    <scope>NUCLEOTIDE SEQUENCE [LARGE SCALE GENOMIC DNA]</scope>
    <source>
        <strain evidence="2 3">FSL L7-1829</strain>
    </source>
</reference>
<proteinExistence type="predicted"/>
<evidence type="ECO:0008006" key="4">
    <source>
        <dbReference type="Google" id="ProtNLM"/>
    </source>
</evidence>
<evidence type="ECO:0000313" key="3">
    <source>
        <dbReference type="Proteomes" id="UP000522007"/>
    </source>
</evidence>
<feature type="chain" id="PRO_5039386878" description="DUF3221 domain-containing protein" evidence="1">
    <location>
        <begin position="24"/>
        <end position="122"/>
    </location>
</feature>
<dbReference type="Proteomes" id="UP000522007">
    <property type="component" value="Unassembled WGS sequence"/>
</dbReference>
<name>A0A7X0W8K1_LISWE</name>
<evidence type="ECO:0000313" key="2">
    <source>
        <dbReference type="EMBL" id="MBC1324419.1"/>
    </source>
</evidence>
<organism evidence="2 3">
    <name type="scientific">Listeria welshimeri</name>
    <dbReference type="NCBI Taxonomy" id="1643"/>
    <lineage>
        <taxon>Bacteria</taxon>
        <taxon>Bacillati</taxon>
        <taxon>Bacillota</taxon>
        <taxon>Bacilli</taxon>
        <taxon>Bacillales</taxon>
        <taxon>Listeriaceae</taxon>
        <taxon>Listeria</taxon>
    </lineage>
</organism>
<comment type="caution">
    <text evidence="2">The sequence shown here is derived from an EMBL/GenBank/DDBJ whole genome shotgun (WGS) entry which is preliminary data.</text>
</comment>
<evidence type="ECO:0000256" key="1">
    <source>
        <dbReference type="SAM" id="SignalP"/>
    </source>
</evidence>
<accession>A0A7X0W8K1</accession>
<dbReference type="AlphaFoldDB" id="A0A7X0W8K1"/>
<protein>
    <recommendedName>
        <fullName evidence="4">DUF3221 domain-containing protein</fullName>
    </recommendedName>
</protein>
<sequence>MKKTSIIFIFCTIMLLLAACSTAEQQTQIDTTEATGTIAEVGEGSVLIKNFKEKNEKDNLPISVRFKIEYKYYDEAGNKIKLTNLHENDNVKVILTKEFEILETSPAQIDPEYVQKIILLDN</sequence>
<gene>
    <name evidence="2" type="ORF">HB853_15975</name>
</gene>
<keyword evidence="1" id="KW-0732">Signal</keyword>